<dbReference type="InterPro" id="IPR036250">
    <property type="entry name" value="AcylCo_DH-like_C"/>
</dbReference>
<sequence length="113" mass="12903">MMVRKTKLIEGCFNKTIKVPRLQQLISGGYCEGSEWGQRIQDGLCEAESLLKPNAIAICDAIAYPDFVQHSLLGTSDGRCYEHLLEYFQQQQHTTTSSKPKWCMDLSDFLNRK</sequence>
<evidence type="ECO:0000259" key="4">
    <source>
        <dbReference type="Pfam" id="PF01756"/>
    </source>
</evidence>
<dbReference type="InterPro" id="IPR002655">
    <property type="entry name" value="Acyl-CoA_oxidase_C"/>
</dbReference>
<feature type="domain" description="Acyl-CoA oxidase C-terminal" evidence="4">
    <location>
        <begin position="21"/>
        <end position="109"/>
    </location>
</feature>
<evidence type="ECO:0000313" key="5">
    <source>
        <dbReference type="EMBL" id="VDK60946.1"/>
    </source>
</evidence>
<evidence type="ECO:0000256" key="2">
    <source>
        <dbReference type="ARBA" id="ARBA00006288"/>
    </source>
</evidence>
<dbReference type="GO" id="GO:0005777">
    <property type="term" value="C:peroxisome"/>
    <property type="evidence" value="ECO:0007669"/>
    <property type="project" value="InterPro"/>
</dbReference>
<evidence type="ECO:0000256" key="3">
    <source>
        <dbReference type="ARBA" id="ARBA00023002"/>
    </source>
</evidence>
<reference evidence="5 6" key="2">
    <citation type="submission" date="2018-11" db="EMBL/GenBank/DDBJ databases">
        <authorList>
            <consortium name="Pathogen Informatics"/>
        </authorList>
    </citation>
    <scope>NUCLEOTIDE SEQUENCE [LARGE SCALE GENOMIC DNA]</scope>
</reference>
<dbReference type="OrthoDB" id="5838441at2759"/>
<dbReference type="GO" id="GO:0016402">
    <property type="term" value="F:pristanoyl-CoA oxidase activity"/>
    <property type="evidence" value="ECO:0007669"/>
    <property type="project" value="TreeGrafter"/>
</dbReference>
<accession>A0A0M3KBB0</accession>
<organism evidence="7">
    <name type="scientific">Anisakis simplex</name>
    <name type="common">Herring worm</name>
    <dbReference type="NCBI Taxonomy" id="6269"/>
    <lineage>
        <taxon>Eukaryota</taxon>
        <taxon>Metazoa</taxon>
        <taxon>Ecdysozoa</taxon>
        <taxon>Nematoda</taxon>
        <taxon>Chromadorea</taxon>
        <taxon>Rhabditida</taxon>
        <taxon>Spirurina</taxon>
        <taxon>Ascaridomorpha</taxon>
        <taxon>Ascaridoidea</taxon>
        <taxon>Anisakidae</taxon>
        <taxon>Anisakis</taxon>
        <taxon>Anisakis simplex complex</taxon>
    </lineage>
</organism>
<dbReference type="Pfam" id="PF01756">
    <property type="entry name" value="ACOX"/>
    <property type="match status" value="1"/>
</dbReference>
<keyword evidence="3" id="KW-0560">Oxidoreductase</keyword>
<name>A0A0M3KBB0_ANISI</name>
<dbReference type="AlphaFoldDB" id="A0A0M3KBB0"/>
<dbReference type="InterPro" id="IPR012258">
    <property type="entry name" value="Acyl-CoA_oxidase"/>
</dbReference>
<reference evidence="7" key="1">
    <citation type="submission" date="2017-02" db="UniProtKB">
        <authorList>
            <consortium name="WormBaseParasite"/>
        </authorList>
    </citation>
    <scope>IDENTIFICATION</scope>
</reference>
<comment type="pathway">
    <text evidence="1">Lipid metabolism.</text>
</comment>
<dbReference type="PANTHER" id="PTHR10909">
    <property type="entry name" value="ELECTRON TRANSPORT OXIDOREDUCTASE"/>
    <property type="match status" value="1"/>
</dbReference>
<dbReference type="GO" id="GO:0005504">
    <property type="term" value="F:fatty acid binding"/>
    <property type="evidence" value="ECO:0007669"/>
    <property type="project" value="TreeGrafter"/>
</dbReference>
<dbReference type="Proteomes" id="UP000267096">
    <property type="component" value="Unassembled WGS sequence"/>
</dbReference>
<evidence type="ECO:0000313" key="6">
    <source>
        <dbReference type="Proteomes" id="UP000267096"/>
    </source>
</evidence>
<dbReference type="GO" id="GO:0033540">
    <property type="term" value="P:fatty acid beta-oxidation using acyl-CoA oxidase"/>
    <property type="evidence" value="ECO:0007669"/>
    <property type="project" value="TreeGrafter"/>
</dbReference>
<dbReference type="GO" id="GO:0071949">
    <property type="term" value="F:FAD binding"/>
    <property type="evidence" value="ECO:0007669"/>
    <property type="project" value="InterPro"/>
</dbReference>
<dbReference type="SUPFAM" id="SSF47203">
    <property type="entry name" value="Acyl-CoA dehydrogenase C-terminal domain-like"/>
    <property type="match status" value="1"/>
</dbReference>
<dbReference type="EMBL" id="UYRR01034398">
    <property type="protein sequence ID" value="VDK60946.1"/>
    <property type="molecule type" value="Genomic_DNA"/>
</dbReference>
<protein>
    <submittedName>
        <fullName evidence="7">Peroxisomal acyl-coenzyme A oxidase 3 (inferred by orthology to a human protein)</fullName>
    </submittedName>
</protein>
<dbReference type="PANTHER" id="PTHR10909:SF390">
    <property type="entry name" value="PEROXISOMAL ACYL-COENZYME A OXIDASE 3"/>
    <property type="match status" value="1"/>
</dbReference>
<evidence type="ECO:0000256" key="1">
    <source>
        <dbReference type="ARBA" id="ARBA00005189"/>
    </source>
</evidence>
<comment type="similarity">
    <text evidence="2">Belongs to the acyl-CoA oxidase family.</text>
</comment>
<proteinExistence type="inferred from homology"/>
<gene>
    <name evidence="5" type="ORF">ASIM_LOCUS17658</name>
</gene>
<keyword evidence="6" id="KW-1185">Reference proteome</keyword>
<evidence type="ECO:0000313" key="7">
    <source>
        <dbReference type="WBParaSite" id="ASIM_0001825701-mRNA-1"/>
    </source>
</evidence>
<dbReference type="GO" id="GO:0055088">
    <property type="term" value="P:lipid homeostasis"/>
    <property type="evidence" value="ECO:0007669"/>
    <property type="project" value="TreeGrafter"/>
</dbReference>
<dbReference type="WBParaSite" id="ASIM_0001825701-mRNA-1">
    <property type="protein sequence ID" value="ASIM_0001825701-mRNA-1"/>
    <property type="gene ID" value="ASIM_0001825701"/>
</dbReference>